<dbReference type="EMBL" id="KQ483819">
    <property type="protein sequence ID" value="KYP40697.1"/>
    <property type="molecule type" value="Genomic_DNA"/>
</dbReference>
<keyword evidence="6" id="KW-0229">DNA integration</keyword>
<evidence type="ECO:0000256" key="1">
    <source>
        <dbReference type="ARBA" id="ARBA00022722"/>
    </source>
</evidence>
<keyword evidence="2" id="KW-0479">Metal-binding</keyword>
<accession>A0A151RDY0</accession>
<dbReference type="AlphaFoldDB" id="A0A151RDY0"/>
<feature type="domain" description="Integrase catalytic" evidence="10">
    <location>
        <begin position="1"/>
        <end position="55"/>
    </location>
</feature>
<dbReference type="PANTHER" id="PTHR42648:SF11">
    <property type="entry name" value="TRANSPOSON TY4-P GAG-POL POLYPROTEIN"/>
    <property type="match status" value="1"/>
</dbReference>
<dbReference type="GO" id="GO:0003676">
    <property type="term" value="F:nucleic acid binding"/>
    <property type="evidence" value="ECO:0007669"/>
    <property type="project" value="InterPro"/>
</dbReference>
<sequence length="55" mass="6505">MPIKKLRSDRGGEYNSQEFINYYEEHGIQKQLKAAYTPQQNGISERKNRTIMNMV</sequence>
<keyword evidence="3" id="KW-0255">Endonuclease</keyword>
<keyword evidence="8" id="KW-0548">Nucleotidyltransferase</keyword>
<evidence type="ECO:0000256" key="2">
    <source>
        <dbReference type="ARBA" id="ARBA00022723"/>
    </source>
</evidence>
<evidence type="ECO:0000313" key="12">
    <source>
        <dbReference type="Proteomes" id="UP000075243"/>
    </source>
</evidence>
<keyword evidence="5" id="KW-0460">Magnesium</keyword>
<dbReference type="PANTHER" id="PTHR42648">
    <property type="entry name" value="TRANSPOSASE, PUTATIVE-RELATED"/>
    <property type="match status" value="1"/>
</dbReference>
<dbReference type="GO" id="GO:0004519">
    <property type="term" value="F:endonuclease activity"/>
    <property type="evidence" value="ECO:0007669"/>
    <property type="project" value="UniProtKB-KW"/>
</dbReference>
<evidence type="ECO:0000256" key="8">
    <source>
        <dbReference type="ARBA" id="ARBA00022932"/>
    </source>
</evidence>
<keyword evidence="7" id="KW-0695">RNA-directed DNA polymerase</keyword>
<dbReference type="Gene3D" id="3.30.420.10">
    <property type="entry name" value="Ribonuclease H-like superfamily/Ribonuclease H"/>
    <property type="match status" value="1"/>
</dbReference>
<evidence type="ECO:0000259" key="10">
    <source>
        <dbReference type="PROSITE" id="PS50994"/>
    </source>
</evidence>
<organism evidence="11 12">
    <name type="scientific">Cajanus cajan</name>
    <name type="common">Pigeon pea</name>
    <name type="synonym">Cajanus indicus</name>
    <dbReference type="NCBI Taxonomy" id="3821"/>
    <lineage>
        <taxon>Eukaryota</taxon>
        <taxon>Viridiplantae</taxon>
        <taxon>Streptophyta</taxon>
        <taxon>Embryophyta</taxon>
        <taxon>Tracheophyta</taxon>
        <taxon>Spermatophyta</taxon>
        <taxon>Magnoliopsida</taxon>
        <taxon>eudicotyledons</taxon>
        <taxon>Gunneridae</taxon>
        <taxon>Pentapetalae</taxon>
        <taxon>rosids</taxon>
        <taxon>fabids</taxon>
        <taxon>Fabales</taxon>
        <taxon>Fabaceae</taxon>
        <taxon>Papilionoideae</taxon>
        <taxon>50 kb inversion clade</taxon>
        <taxon>NPAAA clade</taxon>
        <taxon>indigoferoid/millettioid clade</taxon>
        <taxon>Phaseoleae</taxon>
        <taxon>Cajanus</taxon>
    </lineage>
</organism>
<dbReference type="PROSITE" id="PS50994">
    <property type="entry name" value="INTEGRASE"/>
    <property type="match status" value="1"/>
</dbReference>
<evidence type="ECO:0000256" key="6">
    <source>
        <dbReference type="ARBA" id="ARBA00022908"/>
    </source>
</evidence>
<name>A0A151RDY0_CAJCA</name>
<evidence type="ECO:0000256" key="5">
    <source>
        <dbReference type="ARBA" id="ARBA00022842"/>
    </source>
</evidence>
<dbReference type="SUPFAM" id="SSF53098">
    <property type="entry name" value="Ribonuclease H-like"/>
    <property type="match status" value="1"/>
</dbReference>
<dbReference type="GO" id="GO:0016787">
    <property type="term" value="F:hydrolase activity"/>
    <property type="evidence" value="ECO:0007669"/>
    <property type="project" value="UniProtKB-KW"/>
</dbReference>
<keyword evidence="1" id="KW-0540">Nuclease</keyword>
<dbReference type="InterPro" id="IPR012337">
    <property type="entry name" value="RNaseH-like_sf"/>
</dbReference>
<dbReference type="InterPro" id="IPR039537">
    <property type="entry name" value="Retrotran_Ty1/copia-like"/>
</dbReference>
<evidence type="ECO:0000313" key="11">
    <source>
        <dbReference type="EMBL" id="KYP40697.1"/>
    </source>
</evidence>
<dbReference type="GO" id="GO:0003964">
    <property type="term" value="F:RNA-directed DNA polymerase activity"/>
    <property type="evidence" value="ECO:0007669"/>
    <property type="project" value="UniProtKB-KW"/>
</dbReference>
<keyword evidence="12" id="KW-1185">Reference proteome</keyword>
<evidence type="ECO:0000256" key="9">
    <source>
        <dbReference type="ARBA" id="ARBA00023172"/>
    </source>
</evidence>
<evidence type="ECO:0000256" key="7">
    <source>
        <dbReference type="ARBA" id="ARBA00022918"/>
    </source>
</evidence>
<dbReference type="GO" id="GO:0015074">
    <property type="term" value="P:DNA integration"/>
    <property type="evidence" value="ECO:0007669"/>
    <property type="project" value="UniProtKB-KW"/>
</dbReference>
<dbReference type="Proteomes" id="UP000075243">
    <property type="component" value="Unassembled WGS sequence"/>
</dbReference>
<dbReference type="STRING" id="3821.A0A151RDY0"/>
<dbReference type="InterPro" id="IPR001584">
    <property type="entry name" value="Integrase_cat-core"/>
</dbReference>
<keyword evidence="8" id="KW-0808">Transferase</keyword>
<evidence type="ECO:0000256" key="3">
    <source>
        <dbReference type="ARBA" id="ARBA00022759"/>
    </source>
</evidence>
<evidence type="ECO:0000256" key="4">
    <source>
        <dbReference type="ARBA" id="ARBA00022801"/>
    </source>
</evidence>
<dbReference type="GO" id="GO:0046872">
    <property type="term" value="F:metal ion binding"/>
    <property type="evidence" value="ECO:0007669"/>
    <property type="project" value="UniProtKB-KW"/>
</dbReference>
<dbReference type="Gramene" id="C.cajan_36638.t">
    <property type="protein sequence ID" value="C.cajan_36638.t.cds1"/>
    <property type="gene ID" value="C.cajan_36638"/>
</dbReference>
<keyword evidence="8" id="KW-0239">DNA-directed DNA polymerase</keyword>
<dbReference type="GO" id="GO:0006310">
    <property type="term" value="P:DNA recombination"/>
    <property type="evidence" value="ECO:0007669"/>
    <property type="project" value="UniProtKB-KW"/>
</dbReference>
<dbReference type="GO" id="GO:0003887">
    <property type="term" value="F:DNA-directed DNA polymerase activity"/>
    <property type="evidence" value="ECO:0007669"/>
    <property type="project" value="UniProtKB-KW"/>
</dbReference>
<dbReference type="InterPro" id="IPR036397">
    <property type="entry name" value="RNaseH_sf"/>
</dbReference>
<keyword evidence="4" id="KW-0378">Hydrolase</keyword>
<reference evidence="11" key="1">
    <citation type="journal article" date="2012" name="Nat. Biotechnol.">
        <title>Draft genome sequence of pigeonpea (Cajanus cajan), an orphan legume crop of resource-poor farmers.</title>
        <authorList>
            <person name="Varshney R.K."/>
            <person name="Chen W."/>
            <person name="Li Y."/>
            <person name="Bharti A.K."/>
            <person name="Saxena R.K."/>
            <person name="Schlueter J.A."/>
            <person name="Donoghue M.T."/>
            <person name="Azam S."/>
            <person name="Fan G."/>
            <person name="Whaley A.M."/>
            <person name="Farmer A.D."/>
            <person name="Sheridan J."/>
            <person name="Iwata A."/>
            <person name="Tuteja R."/>
            <person name="Penmetsa R.V."/>
            <person name="Wu W."/>
            <person name="Upadhyaya H.D."/>
            <person name="Yang S.P."/>
            <person name="Shah T."/>
            <person name="Saxena K.B."/>
            <person name="Michael T."/>
            <person name="McCombie W.R."/>
            <person name="Yang B."/>
            <person name="Zhang G."/>
            <person name="Yang H."/>
            <person name="Wang J."/>
            <person name="Spillane C."/>
            <person name="Cook D.R."/>
            <person name="May G.D."/>
            <person name="Xu X."/>
            <person name="Jackson S.A."/>
        </authorList>
    </citation>
    <scope>NUCLEOTIDE SEQUENCE [LARGE SCALE GENOMIC DNA]</scope>
</reference>
<gene>
    <name evidence="11" type="ORF">KK1_037949</name>
</gene>
<proteinExistence type="predicted"/>
<protein>
    <submittedName>
        <fullName evidence="11">Retrovirus-related Pol polyprotein from transposon TNT 1-94</fullName>
    </submittedName>
</protein>
<dbReference type="OMA" id="ERMNRTK"/>
<keyword evidence="9" id="KW-0233">DNA recombination</keyword>